<feature type="compositionally biased region" description="Basic and acidic residues" evidence="6">
    <location>
        <begin position="329"/>
        <end position="341"/>
    </location>
</feature>
<dbReference type="Pfam" id="PF00160">
    <property type="entry name" value="Pro_isomerase"/>
    <property type="match status" value="1"/>
</dbReference>
<feature type="compositionally biased region" description="Basic residues" evidence="6">
    <location>
        <begin position="243"/>
        <end position="255"/>
    </location>
</feature>
<feature type="compositionally biased region" description="Polar residues" evidence="6">
    <location>
        <begin position="198"/>
        <end position="214"/>
    </location>
</feature>
<accession>A0A6G1SQ17</accession>
<proteinExistence type="inferred from homology"/>
<feature type="region of interest" description="Disordered" evidence="6">
    <location>
        <begin position="444"/>
        <end position="518"/>
    </location>
</feature>
<dbReference type="Gene3D" id="2.40.100.10">
    <property type="entry name" value="Cyclophilin-like"/>
    <property type="match status" value="1"/>
</dbReference>
<feature type="compositionally biased region" description="Polar residues" evidence="6">
    <location>
        <begin position="179"/>
        <end position="190"/>
    </location>
</feature>
<feature type="compositionally biased region" description="Low complexity" evidence="6">
    <location>
        <begin position="215"/>
        <end position="242"/>
    </location>
</feature>
<comment type="catalytic activity">
    <reaction evidence="1">
        <text>[protein]-peptidylproline (omega=180) = [protein]-peptidylproline (omega=0)</text>
        <dbReference type="Rhea" id="RHEA:16237"/>
        <dbReference type="Rhea" id="RHEA-COMP:10747"/>
        <dbReference type="Rhea" id="RHEA-COMP:10748"/>
        <dbReference type="ChEBI" id="CHEBI:83833"/>
        <dbReference type="ChEBI" id="CHEBI:83834"/>
        <dbReference type="EC" id="5.2.1.8"/>
    </reaction>
</comment>
<dbReference type="SUPFAM" id="SSF50891">
    <property type="entry name" value="Cyclophilin-like"/>
    <property type="match status" value="1"/>
</dbReference>
<sequence length="518" mass="57545">MDDDIKCYFDISIGDLDCGRIVFKLFHDKCPKTCENFRCLCTGEKGISRRFGKPLHYKGTSFHRIVKNFIIQGGDITDGNGRGGDSIYDGAFADENLTLAHDEPYLLSMANRGADTNKSQFFITTNEAPHLDGKHVVFGRVVSGLDTILKIERQEVDSKSRPLKKVIIRDCGQLLNEPSRVNQESLTATNRGRKRKLSTSSQSDSGRSPRNCSKSPSTRSASDSCSRSSSTSSTSDSSCSSSRSRHSSGRRRRRPVTCSSDSDSSFSDSSSSGSGSSTTSSQASRSAGHSSRSGSTTSKRRRRQSSPSSSDDSANSSVGRSRKRRKTNRRLESSRKIEDFNASKSTQSKHADPNDGAVPGYKCTVNLDEIPEVPVNRFLQRVPLRAGAHDQQDASAEDETIGPIEIDLSKFEDIPDEVDNDEPPKNITIPSKITVIKTNEPVISKSGRIMRGRGTFKFRTPSPEQRATSRDNFRKSNDHYNDNRRSSRWDRNRSHTRDGRGSPQYRSSRRETSNSRRR</sequence>
<feature type="region of interest" description="Disordered" evidence="6">
    <location>
        <begin position="179"/>
        <end position="357"/>
    </location>
</feature>
<feature type="domain" description="PPIase cyclophilin-type" evidence="7">
    <location>
        <begin position="8"/>
        <end position="173"/>
    </location>
</feature>
<dbReference type="AlphaFoldDB" id="A0A6G1SQ17"/>
<gene>
    <name evidence="8" type="primary">Ppig</name>
    <name evidence="8" type="ORF">g.1740</name>
</gene>
<reference evidence="8" key="1">
    <citation type="submission" date="2018-10" db="EMBL/GenBank/DDBJ databases">
        <title>Transcriptome assembly of Aceria tosichella (Wheat curl mite) Type 2.</title>
        <authorList>
            <person name="Scully E.D."/>
            <person name="Geib S.M."/>
            <person name="Palmer N.A."/>
            <person name="Gupta A.K."/>
            <person name="Sarath G."/>
            <person name="Tatineni S."/>
        </authorList>
    </citation>
    <scope>NUCLEOTIDE SEQUENCE</scope>
    <source>
        <strain evidence="8">LincolnNE</strain>
    </source>
</reference>
<dbReference type="EMBL" id="GGYP01007209">
    <property type="protein sequence ID" value="MDE51980.1"/>
    <property type="molecule type" value="Transcribed_RNA"/>
</dbReference>
<feature type="compositionally biased region" description="Low complexity" evidence="6">
    <location>
        <begin position="256"/>
        <end position="297"/>
    </location>
</feature>
<dbReference type="InterPro" id="IPR029000">
    <property type="entry name" value="Cyclophilin-like_dom_sf"/>
</dbReference>
<dbReference type="PANTHER" id="PTHR11071">
    <property type="entry name" value="PEPTIDYL-PROLYL CIS-TRANS ISOMERASE"/>
    <property type="match status" value="1"/>
</dbReference>
<dbReference type="GO" id="GO:0006457">
    <property type="term" value="P:protein folding"/>
    <property type="evidence" value="ECO:0007669"/>
    <property type="project" value="InterPro"/>
</dbReference>
<evidence type="ECO:0000256" key="2">
    <source>
        <dbReference type="ARBA" id="ARBA00007365"/>
    </source>
</evidence>
<protein>
    <recommendedName>
        <fullName evidence="3">peptidylprolyl isomerase</fullName>
        <ecNumber evidence="3">5.2.1.8</ecNumber>
    </recommendedName>
</protein>
<dbReference type="FunFam" id="2.40.100.10:FF:000022">
    <property type="entry name" value="Peptidyl-prolyl cis-trans isomerase CYP95"/>
    <property type="match status" value="1"/>
</dbReference>
<feature type="compositionally biased region" description="Basic and acidic residues" evidence="6">
    <location>
        <begin position="467"/>
        <end position="500"/>
    </location>
</feature>
<dbReference type="PRINTS" id="PR00153">
    <property type="entry name" value="CSAPPISMRASE"/>
</dbReference>
<evidence type="ECO:0000259" key="7">
    <source>
        <dbReference type="PROSITE" id="PS50072"/>
    </source>
</evidence>
<evidence type="ECO:0000313" key="8">
    <source>
        <dbReference type="EMBL" id="MDE51980.1"/>
    </source>
</evidence>
<name>A0A6G1SQ17_9ACAR</name>
<dbReference type="InterPro" id="IPR002130">
    <property type="entry name" value="Cyclophilin-type_PPIase_dom"/>
</dbReference>
<evidence type="ECO:0000256" key="1">
    <source>
        <dbReference type="ARBA" id="ARBA00000971"/>
    </source>
</evidence>
<dbReference type="PANTHER" id="PTHR11071:SF565">
    <property type="entry name" value="MOCA-CYP, ISOFORM A"/>
    <property type="match status" value="1"/>
</dbReference>
<feature type="compositionally biased region" description="Low complexity" evidence="6">
    <location>
        <begin position="305"/>
        <end position="319"/>
    </location>
</feature>
<dbReference type="GO" id="GO:0003755">
    <property type="term" value="F:peptidyl-prolyl cis-trans isomerase activity"/>
    <property type="evidence" value="ECO:0007669"/>
    <property type="project" value="UniProtKB-KW"/>
</dbReference>
<comment type="similarity">
    <text evidence="2">Belongs to the cyclophilin-type PPIase family.</text>
</comment>
<keyword evidence="5 8" id="KW-0413">Isomerase</keyword>
<dbReference type="PROSITE" id="PS50072">
    <property type="entry name" value="CSA_PPIASE_2"/>
    <property type="match status" value="1"/>
</dbReference>
<evidence type="ECO:0000256" key="6">
    <source>
        <dbReference type="SAM" id="MobiDB-lite"/>
    </source>
</evidence>
<dbReference type="InterPro" id="IPR020892">
    <property type="entry name" value="Cyclophilin-type_PPIase_CS"/>
</dbReference>
<evidence type="ECO:0000256" key="3">
    <source>
        <dbReference type="ARBA" id="ARBA00013194"/>
    </source>
</evidence>
<keyword evidence="4" id="KW-0697">Rotamase</keyword>
<dbReference type="GO" id="GO:0005739">
    <property type="term" value="C:mitochondrion"/>
    <property type="evidence" value="ECO:0007669"/>
    <property type="project" value="TreeGrafter"/>
</dbReference>
<feature type="compositionally biased region" description="Basic and acidic residues" evidence="6">
    <location>
        <begin position="508"/>
        <end position="518"/>
    </location>
</feature>
<organism evidence="8">
    <name type="scientific">Aceria tosichella</name>
    <name type="common">wheat curl mite</name>
    <dbReference type="NCBI Taxonomy" id="561515"/>
    <lineage>
        <taxon>Eukaryota</taxon>
        <taxon>Metazoa</taxon>
        <taxon>Ecdysozoa</taxon>
        <taxon>Arthropoda</taxon>
        <taxon>Chelicerata</taxon>
        <taxon>Arachnida</taxon>
        <taxon>Acari</taxon>
        <taxon>Acariformes</taxon>
        <taxon>Trombidiformes</taxon>
        <taxon>Prostigmata</taxon>
        <taxon>Eupodina</taxon>
        <taxon>Eriophyoidea</taxon>
        <taxon>Eriophyidae</taxon>
        <taxon>Eriophyinae</taxon>
        <taxon>Aceriini</taxon>
        <taxon>Aceria</taxon>
    </lineage>
</organism>
<dbReference type="EC" id="5.2.1.8" evidence="3"/>
<evidence type="ECO:0000256" key="5">
    <source>
        <dbReference type="ARBA" id="ARBA00023235"/>
    </source>
</evidence>
<dbReference type="GO" id="GO:0016018">
    <property type="term" value="F:cyclosporin A binding"/>
    <property type="evidence" value="ECO:0007669"/>
    <property type="project" value="TreeGrafter"/>
</dbReference>
<dbReference type="PROSITE" id="PS00170">
    <property type="entry name" value="CSA_PPIASE_1"/>
    <property type="match status" value="1"/>
</dbReference>
<evidence type="ECO:0000256" key="4">
    <source>
        <dbReference type="ARBA" id="ARBA00023110"/>
    </source>
</evidence>